<protein>
    <submittedName>
        <fullName evidence="2">Uncharacterized protein</fullName>
    </submittedName>
</protein>
<reference evidence="2 3" key="1">
    <citation type="journal article" date="2004" name="Syst. Appl. Microbiol.">
        <title>Cryptoendolithic actinomycetes from antarctic sandstone rock samples: Micromonospora endolithica sp. nov. and two isolates related to Micromonospora coerulea Jensen 1932.</title>
        <authorList>
            <person name="Hirsch P."/>
            <person name="Mevs U."/>
            <person name="Kroppenstedt R.M."/>
            <person name="Schumann P."/>
            <person name="Stackebrandt E."/>
        </authorList>
    </citation>
    <scope>NUCLEOTIDE SEQUENCE [LARGE SCALE GENOMIC DNA]</scope>
    <source>
        <strain evidence="2 3">JCM 12677</strain>
    </source>
</reference>
<keyword evidence="1" id="KW-0812">Transmembrane</keyword>
<keyword evidence="1" id="KW-1133">Transmembrane helix</keyword>
<keyword evidence="1" id="KW-0472">Membrane</keyword>
<feature type="transmembrane region" description="Helical" evidence="1">
    <location>
        <begin position="79"/>
        <end position="100"/>
    </location>
</feature>
<accession>A0A3A9YVU8</accession>
<keyword evidence="3" id="KW-1185">Reference proteome</keyword>
<dbReference type="AlphaFoldDB" id="A0A3A9YVU8"/>
<dbReference type="Proteomes" id="UP000281726">
    <property type="component" value="Unassembled WGS sequence"/>
</dbReference>
<name>A0A3A9YVU8_9ACTN</name>
<comment type="caution">
    <text evidence="2">The sequence shown here is derived from an EMBL/GenBank/DDBJ whole genome shotgun (WGS) entry which is preliminary data.</text>
</comment>
<sequence>MTAILNPTGTAPFTPPVRPAAAAAGPPDPVVPLVGPVLALPGDPAAALVPVTWRGRPVGAFVATGGRVRYRPVVDPDQLLAAAAGVLGLGLLAAGAAVVARRRAPAIGSVRMGPGGWVSLKGLPLPAPRAPRPWWARALRARRLVVQP</sequence>
<dbReference type="RefSeq" id="WP_120731305.1">
    <property type="nucleotide sequence ID" value="NZ_RBAK01000014.1"/>
</dbReference>
<evidence type="ECO:0000313" key="3">
    <source>
        <dbReference type="Proteomes" id="UP000281726"/>
    </source>
</evidence>
<gene>
    <name evidence="2" type="ORF">D7223_26620</name>
</gene>
<evidence type="ECO:0000313" key="2">
    <source>
        <dbReference type="EMBL" id="RKN40192.1"/>
    </source>
</evidence>
<organism evidence="2 3">
    <name type="scientific">Micromonospora endolithica</name>
    <dbReference type="NCBI Taxonomy" id="230091"/>
    <lineage>
        <taxon>Bacteria</taxon>
        <taxon>Bacillati</taxon>
        <taxon>Actinomycetota</taxon>
        <taxon>Actinomycetes</taxon>
        <taxon>Micromonosporales</taxon>
        <taxon>Micromonosporaceae</taxon>
        <taxon>Micromonospora</taxon>
    </lineage>
</organism>
<proteinExistence type="predicted"/>
<dbReference type="EMBL" id="RBAK01000014">
    <property type="protein sequence ID" value="RKN40192.1"/>
    <property type="molecule type" value="Genomic_DNA"/>
</dbReference>
<evidence type="ECO:0000256" key="1">
    <source>
        <dbReference type="SAM" id="Phobius"/>
    </source>
</evidence>
<dbReference type="OrthoDB" id="3403335at2"/>